<dbReference type="GeneID" id="59281741"/>
<evidence type="ECO:0000313" key="2">
    <source>
        <dbReference type="Proteomes" id="UP000578531"/>
    </source>
</evidence>
<organism evidence="1 2">
    <name type="scientific">Letharia columbiana</name>
    <dbReference type="NCBI Taxonomy" id="112416"/>
    <lineage>
        <taxon>Eukaryota</taxon>
        <taxon>Fungi</taxon>
        <taxon>Dikarya</taxon>
        <taxon>Ascomycota</taxon>
        <taxon>Pezizomycotina</taxon>
        <taxon>Lecanoromycetes</taxon>
        <taxon>OSLEUM clade</taxon>
        <taxon>Lecanoromycetidae</taxon>
        <taxon>Lecanorales</taxon>
        <taxon>Lecanorineae</taxon>
        <taxon>Parmeliaceae</taxon>
        <taxon>Letharia</taxon>
    </lineage>
</organism>
<dbReference type="OrthoDB" id="5310077at2759"/>
<dbReference type="RefSeq" id="XP_037170591.1">
    <property type="nucleotide sequence ID" value="XM_037302012.1"/>
</dbReference>
<reference evidence="1 2" key="1">
    <citation type="journal article" date="2020" name="Genomics">
        <title>Complete, high-quality genomes from long-read metagenomic sequencing of two wolf lichen thalli reveals enigmatic genome architecture.</title>
        <authorList>
            <person name="McKenzie S.K."/>
            <person name="Walston R.F."/>
            <person name="Allen J.L."/>
        </authorList>
    </citation>
    <scope>NUCLEOTIDE SEQUENCE [LARGE SCALE GENOMIC DNA]</scope>
    <source>
        <strain evidence="1">WasteWater2</strain>
    </source>
</reference>
<proteinExistence type="predicted"/>
<comment type="caution">
    <text evidence="1">The sequence shown here is derived from an EMBL/GenBank/DDBJ whole genome shotgun (WGS) entry which is preliminary data.</text>
</comment>
<accession>A0A8H6G6B4</accession>
<dbReference type="AlphaFoldDB" id="A0A8H6G6B4"/>
<gene>
    <name evidence="1" type="ORF">HO173_000061</name>
</gene>
<name>A0A8H6G6B4_9LECA</name>
<dbReference type="Proteomes" id="UP000578531">
    <property type="component" value="Unassembled WGS sequence"/>
</dbReference>
<protein>
    <submittedName>
        <fullName evidence="1">Uncharacterized protein</fullName>
    </submittedName>
</protein>
<evidence type="ECO:0000313" key="1">
    <source>
        <dbReference type="EMBL" id="KAF6241351.1"/>
    </source>
</evidence>
<sequence length="354" mass="39874">MDSPSAFGTLSAFPVEIRRQVWHEILCEPVAVLTPLWVLRSRDGLYYVKIPERPPVDVAIFRSSQACGVEAMEVFYSEHTFSFCALPSLWELECMDINYSLRVAQFITDFRTRMSSYPTQLAARHIRDVRMSISIPRSNGCFGSYQTSDHSLCIALMHKLQASGKARKTCSIDLLFFGIDKCPGIIEVLGPPFFRAFKTLTAFNKVTIISSGFPRPAYLTFNPDKSYASCLDCYKNTALICYVMQRIVEELEPALGPATVLDDSYNYTHVTEFRPRIRLAGSGKAGTILAVQTSMGNREIGLKSLIERLGRHQAMRTSEWGLFPCGRRAMSDGVFTIWSYSKERIAAAISRMMN</sequence>
<keyword evidence="2" id="KW-1185">Reference proteome</keyword>
<dbReference type="EMBL" id="JACCJC010000001">
    <property type="protein sequence ID" value="KAF6241351.1"/>
    <property type="molecule type" value="Genomic_DNA"/>
</dbReference>